<dbReference type="InterPro" id="IPR007055">
    <property type="entry name" value="BON_dom"/>
</dbReference>
<dbReference type="SMART" id="SM00749">
    <property type="entry name" value="BON"/>
    <property type="match status" value="1"/>
</dbReference>
<organism evidence="5 6">
    <name type="scientific">Mesorhizobium onobrychidis</name>
    <dbReference type="NCBI Taxonomy" id="2775404"/>
    <lineage>
        <taxon>Bacteria</taxon>
        <taxon>Pseudomonadati</taxon>
        <taxon>Pseudomonadota</taxon>
        <taxon>Alphaproteobacteria</taxon>
        <taxon>Hyphomicrobiales</taxon>
        <taxon>Phyllobacteriaceae</taxon>
        <taxon>Mesorhizobium</taxon>
    </lineage>
</organism>
<dbReference type="CDD" id="cd04586">
    <property type="entry name" value="CBS_pair_BON_assoc"/>
    <property type="match status" value="1"/>
</dbReference>
<dbReference type="Gene3D" id="3.30.1340.30">
    <property type="match status" value="1"/>
</dbReference>
<feature type="domain" description="BON" evidence="3">
    <location>
        <begin position="156"/>
        <end position="224"/>
    </location>
</feature>
<dbReference type="InterPro" id="IPR017080">
    <property type="entry name" value="UCP036990_CBS_BON"/>
</dbReference>
<protein>
    <submittedName>
        <fullName evidence="5">CBS domain-containing protein</fullName>
    </submittedName>
</protein>
<dbReference type="InterPro" id="IPR051257">
    <property type="entry name" value="Diverse_CBS-Domain"/>
</dbReference>
<dbReference type="PROSITE" id="PS50914">
    <property type="entry name" value="BON"/>
    <property type="match status" value="1"/>
</dbReference>
<dbReference type="Pfam" id="PF04972">
    <property type="entry name" value="BON"/>
    <property type="match status" value="1"/>
</dbReference>
<keyword evidence="6" id="KW-1185">Reference proteome</keyword>
<dbReference type="Gene3D" id="3.10.580.10">
    <property type="entry name" value="CBS-domain"/>
    <property type="match status" value="1"/>
</dbReference>
<dbReference type="Pfam" id="PF00571">
    <property type="entry name" value="CBS"/>
    <property type="match status" value="2"/>
</dbReference>
<dbReference type="InterPro" id="IPR000644">
    <property type="entry name" value="CBS_dom"/>
</dbReference>
<feature type="domain" description="CBS" evidence="4">
    <location>
        <begin position="7"/>
        <end position="65"/>
    </location>
</feature>
<sequence>MQAEAIMTAPVIGIEPTASISDAAGLMLSKKISGLPVIRSDGTLVGIVSEGDFLRRGELGTKHKRPRWLEFLVSPGRAADEYVQANGRRIEEVMTADVVTASPGALLSDIVELMTQHHVKRVPVVDSGKVVGIVTRSDLLRALLSILPDAAPTVADDEQIRQRILAELARQKWAGKDMIDVTVDKGMVELGGAIFDERERQAATVAAENVAGVRAVKDNLFCAGPLSVVLVS</sequence>
<accession>A0ABY5R377</accession>
<evidence type="ECO:0000313" key="5">
    <source>
        <dbReference type="EMBL" id="UVC17946.1"/>
    </source>
</evidence>
<evidence type="ECO:0000313" key="6">
    <source>
        <dbReference type="Proteomes" id="UP001058098"/>
    </source>
</evidence>
<dbReference type="InterPro" id="IPR014004">
    <property type="entry name" value="Transpt-assoc_nodulatn_dom_bac"/>
</dbReference>
<evidence type="ECO:0000256" key="1">
    <source>
        <dbReference type="ARBA" id="ARBA00023122"/>
    </source>
</evidence>
<dbReference type="Proteomes" id="UP001058098">
    <property type="component" value="Chromosome"/>
</dbReference>
<dbReference type="PROSITE" id="PS51371">
    <property type="entry name" value="CBS"/>
    <property type="match status" value="2"/>
</dbReference>
<dbReference type="InterPro" id="IPR046342">
    <property type="entry name" value="CBS_dom_sf"/>
</dbReference>
<dbReference type="PIRSF" id="PIRSF036990">
    <property type="entry name" value="UCP036990_CBS_BON"/>
    <property type="match status" value="1"/>
</dbReference>
<evidence type="ECO:0000259" key="3">
    <source>
        <dbReference type="PROSITE" id="PS50914"/>
    </source>
</evidence>
<gene>
    <name evidence="5" type="ORF">IHQ72_13150</name>
</gene>
<name>A0ABY5R377_9HYPH</name>
<keyword evidence="1 2" id="KW-0129">CBS domain</keyword>
<proteinExistence type="predicted"/>
<dbReference type="SMART" id="SM00116">
    <property type="entry name" value="CBS"/>
    <property type="match status" value="2"/>
</dbReference>
<dbReference type="RefSeq" id="WP_258122835.1">
    <property type="nucleotide sequence ID" value="NZ_CP062229.1"/>
</dbReference>
<dbReference type="EMBL" id="CP062229">
    <property type="protein sequence ID" value="UVC17946.1"/>
    <property type="molecule type" value="Genomic_DNA"/>
</dbReference>
<evidence type="ECO:0000259" key="4">
    <source>
        <dbReference type="PROSITE" id="PS51371"/>
    </source>
</evidence>
<reference evidence="5" key="1">
    <citation type="submission" date="2020-09" db="EMBL/GenBank/DDBJ databases">
        <title>Rhizobia associated with sainfoin plants.</title>
        <authorList>
            <person name="Asharfi S."/>
            <person name="Kuzmanovic N."/>
            <person name="Bunk B."/>
            <person name="Sproeer C."/>
            <person name="Becker M."/>
            <person name="Thuenen T."/>
        </authorList>
    </citation>
    <scope>NUCLEOTIDE SEQUENCE</scope>
    <source>
        <strain evidence="5">OM4</strain>
    </source>
</reference>
<dbReference type="SUPFAM" id="SSF54631">
    <property type="entry name" value="CBS-domain pair"/>
    <property type="match status" value="1"/>
</dbReference>
<dbReference type="PANTHER" id="PTHR43080:SF26">
    <property type="entry name" value="REGULATORY PROTEIN"/>
    <property type="match status" value="1"/>
</dbReference>
<dbReference type="PANTHER" id="PTHR43080">
    <property type="entry name" value="CBS DOMAIN-CONTAINING PROTEIN CBSX3, MITOCHONDRIAL"/>
    <property type="match status" value="1"/>
</dbReference>
<evidence type="ECO:0000256" key="2">
    <source>
        <dbReference type="PROSITE-ProRule" id="PRU00703"/>
    </source>
</evidence>
<feature type="domain" description="CBS" evidence="4">
    <location>
        <begin position="94"/>
        <end position="150"/>
    </location>
</feature>